<feature type="transmembrane region" description="Helical" evidence="2">
    <location>
        <begin position="379"/>
        <end position="406"/>
    </location>
</feature>
<keyword evidence="2" id="KW-0812">Transmembrane</keyword>
<evidence type="ECO:0000256" key="1">
    <source>
        <dbReference type="SAM" id="MobiDB-lite"/>
    </source>
</evidence>
<reference evidence="4" key="1">
    <citation type="journal article" date="2019" name="Int. J. Syst. Evol. Microbiol.">
        <title>The Global Catalogue of Microorganisms (GCM) 10K type strain sequencing project: providing services to taxonomists for standard genome sequencing and annotation.</title>
        <authorList>
            <consortium name="The Broad Institute Genomics Platform"/>
            <consortium name="The Broad Institute Genome Sequencing Center for Infectious Disease"/>
            <person name="Wu L."/>
            <person name="Ma J."/>
        </authorList>
    </citation>
    <scope>NUCLEOTIDE SEQUENCE [LARGE SCALE GENOMIC DNA]</scope>
    <source>
        <strain evidence="4">JCM 3325</strain>
    </source>
</reference>
<evidence type="ECO:0000313" key="4">
    <source>
        <dbReference type="Proteomes" id="UP001501231"/>
    </source>
</evidence>
<protein>
    <recommendedName>
        <fullName evidence="5">Nickel transporter</fullName>
    </recommendedName>
</protein>
<feature type="transmembrane region" description="Helical" evidence="2">
    <location>
        <begin position="263"/>
        <end position="284"/>
    </location>
</feature>
<feature type="region of interest" description="Disordered" evidence="1">
    <location>
        <begin position="167"/>
        <end position="198"/>
    </location>
</feature>
<feature type="transmembrane region" description="Helical" evidence="2">
    <location>
        <begin position="296"/>
        <end position="316"/>
    </location>
</feature>
<dbReference type="PANTHER" id="PTHR40659:SF1">
    <property type="entry name" value="NICKEL_COBALT EFFLUX SYSTEM RCNA"/>
    <property type="match status" value="1"/>
</dbReference>
<dbReference type="PANTHER" id="PTHR40659">
    <property type="entry name" value="NICKEL/COBALT EFFLUX SYSTEM RCNA"/>
    <property type="match status" value="1"/>
</dbReference>
<keyword evidence="2" id="KW-0472">Membrane</keyword>
<keyword evidence="4" id="KW-1185">Reference proteome</keyword>
<dbReference type="Proteomes" id="UP001501231">
    <property type="component" value="Unassembled WGS sequence"/>
</dbReference>
<feature type="compositionally biased region" description="Basic residues" evidence="1">
    <location>
        <begin position="324"/>
        <end position="342"/>
    </location>
</feature>
<feature type="transmembrane region" description="Helical" evidence="2">
    <location>
        <begin position="222"/>
        <end position="242"/>
    </location>
</feature>
<keyword evidence="2" id="KW-1133">Transmembrane helix</keyword>
<evidence type="ECO:0000313" key="3">
    <source>
        <dbReference type="EMBL" id="GAA2439390.1"/>
    </source>
</evidence>
<organism evidence="3 4">
    <name type="scientific">Actinomadura vinacea</name>
    <dbReference type="NCBI Taxonomy" id="115336"/>
    <lineage>
        <taxon>Bacteria</taxon>
        <taxon>Bacillati</taxon>
        <taxon>Actinomycetota</taxon>
        <taxon>Actinomycetes</taxon>
        <taxon>Streptosporangiales</taxon>
        <taxon>Thermomonosporaceae</taxon>
        <taxon>Actinomadura</taxon>
    </lineage>
</organism>
<gene>
    <name evidence="3" type="ORF">GCM10010191_63410</name>
</gene>
<feature type="transmembrane region" description="Helical" evidence="2">
    <location>
        <begin position="351"/>
        <end position="373"/>
    </location>
</feature>
<sequence length="454" mass="46120">MIGTIAAAGAAAGALALGHPLDNFTVSRYDGLVAAPHELRIDHVQDVAEIPAAQVLRGTSDLARWASGECAKAAASFRMTVDGRQVAAAVRTSSAGRRPGQAGLPTLRLECGIAVPYGAGAHRVAFQDTGSTGGPGWHEVTAVADRMTLTSSDVPRASRSARLTRYPQDLLDSPPDQRGAVLTVREGGPALGSPAGTGGDRLLPRDAYFTDLVSRHALTPGFAFLALLVALALGALHALAPGHGKTIMAAQAAGQGTRSKRDALALGLTVTATHTAGVLALGLLVAGGSALASPALFPWLGAVCGTIVALAGLTLLRRALRNGHGHRHGHGHGHGHGHHHHHAPADRRRNVLLMGFAGGLMPSPSAVVVLLGASALGHAWFGVLLVLAYGAGLAATLVTIGMLVTGTGRLLARRLPALAERVRATPALLPAGTATMVILLGLGLAARSLATLTA</sequence>
<proteinExistence type="predicted"/>
<name>A0ABP5X132_9ACTN</name>
<dbReference type="RefSeq" id="WP_344593941.1">
    <property type="nucleotide sequence ID" value="NZ_BAAARW010000024.1"/>
</dbReference>
<feature type="region of interest" description="Disordered" evidence="1">
    <location>
        <begin position="324"/>
        <end position="344"/>
    </location>
</feature>
<accession>A0ABP5X132</accession>
<evidence type="ECO:0000256" key="2">
    <source>
        <dbReference type="SAM" id="Phobius"/>
    </source>
</evidence>
<evidence type="ECO:0008006" key="5">
    <source>
        <dbReference type="Google" id="ProtNLM"/>
    </source>
</evidence>
<feature type="transmembrane region" description="Helical" evidence="2">
    <location>
        <begin position="427"/>
        <end position="446"/>
    </location>
</feature>
<dbReference type="InterPro" id="IPR051224">
    <property type="entry name" value="NiCoT_RcnA"/>
</dbReference>
<comment type="caution">
    <text evidence="3">The sequence shown here is derived from an EMBL/GenBank/DDBJ whole genome shotgun (WGS) entry which is preliminary data.</text>
</comment>
<dbReference type="EMBL" id="BAAARW010000024">
    <property type="protein sequence ID" value="GAA2439390.1"/>
    <property type="molecule type" value="Genomic_DNA"/>
</dbReference>